<protein>
    <recommendedName>
        <fullName evidence="4">DUF2207 domain-containing protein</fullName>
    </recommendedName>
</protein>
<name>A0ABV5NFD5_9ACTN</name>
<evidence type="ECO:0000313" key="3">
    <source>
        <dbReference type="Proteomes" id="UP001589568"/>
    </source>
</evidence>
<evidence type="ECO:0000256" key="1">
    <source>
        <dbReference type="SAM" id="Phobius"/>
    </source>
</evidence>
<keyword evidence="1" id="KW-1133">Transmembrane helix</keyword>
<accession>A0ABV5NFD5</accession>
<keyword evidence="1" id="KW-0472">Membrane</keyword>
<evidence type="ECO:0008006" key="4">
    <source>
        <dbReference type="Google" id="ProtNLM"/>
    </source>
</evidence>
<dbReference type="RefSeq" id="WP_345395825.1">
    <property type="nucleotide sequence ID" value="NZ_BAAAXS010000001.1"/>
</dbReference>
<comment type="caution">
    <text evidence="2">The sequence shown here is derived from an EMBL/GenBank/DDBJ whole genome shotgun (WGS) entry which is preliminary data.</text>
</comment>
<dbReference type="Proteomes" id="UP001589568">
    <property type="component" value="Unassembled WGS sequence"/>
</dbReference>
<sequence>MDLVWPATAWALWAATLAAAFKVSGRDRATEAPEHPVPAPVAELLRGMRAQDVFYTVLFELAGRGWATIEGDRLTLGPPVREPLRPYETWVLERVRARMADRPAAPVIALMPEGSDLEGGFVKLVRRHAIDLGLARRRWRTVLVPVLLTAALIVPWYATVSVALFSWPAIIATMVSLVAGVSLLSGGRGFLLTPRGREVAGPGPLPANPDQEWIFTGSGWQGVEIAPAELPRGSGRQEVTGHVVKRWVEVIPQEEGVRRDYYIALHDGRSERAAAFRVKQGLYRDVLPGDTVRLLVKPPGGTVVRVLAHDRQC</sequence>
<dbReference type="EMBL" id="JBHMCF010000003">
    <property type="protein sequence ID" value="MFB9468967.1"/>
    <property type="molecule type" value="Genomic_DNA"/>
</dbReference>
<reference evidence="2 3" key="1">
    <citation type="submission" date="2024-09" db="EMBL/GenBank/DDBJ databases">
        <authorList>
            <person name="Sun Q."/>
            <person name="Mori K."/>
        </authorList>
    </citation>
    <scope>NUCLEOTIDE SEQUENCE [LARGE SCALE GENOMIC DNA]</scope>
    <source>
        <strain evidence="2 3">JCM 3324</strain>
    </source>
</reference>
<feature type="transmembrane region" description="Helical" evidence="1">
    <location>
        <begin position="164"/>
        <end position="185"/>
    </location>
</feature>
<organism evidence="2 3">
    <name type="scientific">Nonomuraea salmonea</name>
    <dbReference type="NCBI Taxonomy" id="46181"/>
    <lineage>
        <taxon>Bacteria</taxon>
        <taxon>Bacillati</taxon>
        <taxon>Actinomycetota</taxon>
        <taxon>Actinomycetes</taxon>
        <taxon>Streptosporangiales</taxon>
        <taxon>Streptosporangiaceae</taxon>
        <taxon>Nonomuraea</taxon>
    </lineage>
</organism>
<keyword evidence="1" id="KW-0812">Transmembrane</keyword>
<keyword evidence="3" id="KW-1185">Reference proteome</keyword>
<evidence type="ECO:0000313" key="2">
    <source>
        <dbReference type="EMBL" id="MFB9468967.1"/>
    </source>
</evidence>
<proteinExistence type="predicted"/>
<feature type="transmembrane region" description="Helical" evidence="1">
    <location>
        <begin position="142"/>
        <end position="158"/>
    </location>
</feature>
<gene>
    <name evidence="2" type="ORF">ACFFR3_05585</name>
</gene>